<dbReference type="GeneID" id="108733055"/>
<dbReference type="SUPFAM" id="SSF88723">
    <property type="entry name" value="PIN domain-like"/>
    <property type="match status" value="1"/>
</dbReference>
<reference evidence="5" key="1">
    <citation type="submission" date="2025-08" db="UniProtKB">
        <authorList>
            <consortium name="RefSeq"/>
        </authorList>
    </citation>
    <scope>IDENTIFICATION</scope>
    <source>
        <tissue evidence="5">Entire body</tissue>
    </source>
</reference>
<dbReference type="InParanoid" id="A0A1W4WGJ6"/>
<keyword evidence="4" id="KW-1185">Reference proteome</keyword>
<evidence type="ECO:0000259" key="3">
    <source>
        <dbReference type="Pfam" id="PF00752"/>
    </source>
</evidence>
<accession>A0A1W4WGJ6</accession>
<dbReference type="InterPro" id="IPR026832">
    <property type="entry name" value="Asteroid"/>
</dbReference>
<proteinExistence type="inferred from homology"/>
<dbReference type="FunCoup" id="A0A1W4WGJ6">
    <property type="interactions" value="651"/>
</dbReference>
<dbReference type="STRING" id="224129.A0A1W4WGJ6"/>
<comment type="similarity">
    <text evidence="1">Belongs to the asteroid family.</text>
</comment>
<dbReference type="PANTHER" id="PTHR15665:SF1">
    <property type="entry name" value="PROTEIN ASTEROID HOMOLOG 1"/>
    <property type="match status" value="1"/>
</dbReference>
<evidence type="ECO:0000313" key="5">
    <source>
        <dbReference type="RefSeq" id="XP_018319587.1"/>
    </source>
</evidence>
<feature type="region of interest" description="Disordered" evidence="2">
    <location>
        <begin position="336"/>
        <end position="361"/>
    </location>
</feature>
<gene>
    <name evidence="5" type="primary">LOC108733055</name>
</gene>
<dbReference type="Pfam" id="PF00752">
    <property type="entry name" value="XPG_N"/>
    <property type="match status" value="1"/>
</dbReference>
<dbReference type="Gene3D" id="3.40.50.1010">
    <property type="entry name" value="5'-nuclease"/>
    <property type="match status" value="1"/>
</dbReference>
<feature type="compositionally biased region" description="Acidic residues" evidence="2">
    <location>
        <begin position="351"/>
        <end position="361"/>
    </location>
</feature>
<dbReference type="InterPro" id="IPR029060">
    <property type="entry name" value="PIN-like_dom_sf"/>
</dbReference>
<organism evidence="4 5">
    <name type="scientific">Agrilus planipennis</name>
    <name type="common">Emerald ash borer</name>
    <name type="synonym">Agrilus marcopoli</name>
    <dbReference type="NCBI Taxonomy" id="224129"/>
    <lineage>
        <taxon>Eukaryota</taxon>
        <taxon>Metazoa</taxon>
        <taxon>Ecdysozoa</taxon>
        <taxon>Arthropoda</taxon>
        <taxon>Hexapoda</taxon>
        <taxon>Insecta</taxon>
        <taxon>Pterygota</taxon>
        <taxon>Neoptera</taxon>
        <taxon>Endopterygota</taxon>
        <taxon>Coleoptera</taxon>
        <taxon>Polyphaga</taxon>
        <taxon>Elateriformia</taxon>
        <taxon>Buprestoidea</taxon>
        <taxon>Buprestidae</taxon>
        <taxon>Agrilinae</taxon>
        <taxon>Agrilus</taxon>
    </lineage>
</organism>
<protein>
    <submittedName>
        <fullName evidence="5">Protein asteroid</fullName>
    </submittedName>
</protein>
<dbReference type="InterPro" id="IPR006085">
    <property type="entry name" value="XPG_DNA_repair_N"/>
</dbReference>
<evidence type="ECO:0000256" key="1">
    <source>
        <dbReference type="ARBA" id="ARBA00007398"/>
    </source>
</evidence>
<dbReference type="PANTHER" id="PTHR15665">
    <property type="entry name" value="ASTEROID PROTEIN"/>
    <property type="match status" value="1"/>
</dbReference>
<dbReference type="OrthoDB" id="25987at2759"/>
<sequence length="751" mass="87174">MLILLIKKSFYQDKSTMGVRGLTAFISQNCEKYHEDIQLHDTELIIDGNNIACQLYKWHCTKNDCFGGDYDKFAEVIYNFFDILKVCNVTPIIIFDGGYENRKLKTVFRRMVNKVKEGRHLNSCNQSSGTFLPLFVREVFTDITRRLELKCARTDFEADYEMACLAHNLSCPLLSYDSDFYVFDILYIPFTTFPMNTSKLKSSSTTTKHCIKCQCFKVDKFLKSVGGMPKSNLPLLATLLGNDYIKKSVFEKFYSQLKLVNSRNSQSMQQRRISSVVKWLQTESIESAVRKILLQIKKEKRKSVSEKIKFIVNGYKFEEETKVDVLKVVSDLEKNPENIEEEVEEKHSESESDTSSESEDNIDVSISFNLSTENDIPDWFLERYRKLCYPSAFMDILTRNTIFCTPQIENYYNSCSHYISVPILSAIHKILTSGKVQTFIFITRGDNMAIKRNVGPYCNLHVPILEELQHIPSTSSIKYILEILNFNFDDVNENLKPIPNSWKLFFIAVAYWGKALSEKVTYGHIYSLILCTIVLNCIDPHIGFYRSTAKFMKVLNKAVPEYQQIKIKEEHCSSDIFNFFDTLTKKELFMCMKTLIPYFQMEPRMASSSKLFDIEIVDTFAHLQSIVLYTKYLNILLQCPFPDLIISDYFDGTFLYNMTVNLTRRNSIKSYLAVLLKDCPNVLKAVEMMSENVFNLVKCDLKNVIHTKKRRRKHKNKTVQICSDDNIESNYLDETDSFVDVNNKFSLLQVI</sequence>
<evidence type="ECO:0000256" key="2">
    <source>
        <dbReference type="SAM" id="MobiDB-lite"/>
    </source>
</evidence>
<feature type="domain" description="XPG N-terminal" evidence="3">
    <location>
        <begin position="17"/>
        <end position="111"/>
    </location>
</feature>
<dbReference type="KEGG" id="apln:108733055"/>
<dbReference type="GO" id="GO:0004518">
    <property type="term" value="F:nuclease activity"/>
    <property type="evidence" value="ECO:0007669"/>
    <property type="project" value="InterPro"/>
</dbReference>
<dbReference type="RefSeq" id="XP_018319587.1">
    <property type="nucleotide sequence ID" value="XM_018464085.1"/>
</dbReference>
<dbReference type="Proteomes" id="UP000192223">
    <property type="component" value="Unplaced"/>
</dbReference>
<dbReference type="AlphaFoldDB" id="A0A1W4WGJ6"/>
<evidence type="ECO:0000313" key="4">
    <source>
        <dbReference type="Proteomes" id="UP000192223"/>
    </source>
</evidence>
<name>A0A1W4WGJ6_AGRPL</name>